<evidence type="ECO:0000313" key="2">
    <source>
        <dbReference type="EMBL" id="BAR63396.1"/>
    </source>
</evidence>
<dbReference type="Proteomes" id="UP000063308">
    <property type="component" value="Plasmid pNK6b"/>
</dbReference>
<keyword evidence="1" id="KW-0812">Transmembrane</keyword>
<geneLocation type="plasmid" evidence="3">
    <name>pNK6b DNA</name>
</geneLocation>
<protein>
    <submittedName>
        <fullName evidence="2">Prokaryotic Transcriptional repressor TraM</fullName>
    </submittedName>
</protein>
<name>A0A0E4BXD3_9BRAD</name>
<keyword evidence="1" id="KW-1133">Transmembrane helix</keyword>
<gene>
    <name evidence="2" type="ORF">NK6_b_202</name>
</gene>
<evidence type="ECO:0000313" key="3">
    <source>
        <dbReference type="Proteomes" id="UP000063308"/>
    </source>
</evidence>
<dbReference type="InterPro" id="IPR015309">
    <property type="entry name" value="Tscrpt_rep_TraM"/>
</dbReference>
<reference evidence="2 3" key="1">
    <citation type="submission" date="2014-11" db="EMBL/GenBank/DDBJ databases">
        <title>Symbiosis island explosion on the genome of extra-slow-growing strains of soybean bradyrhizobia with massive insertion sequences.</title>
        <authorList>
            <person name="Iida T."/>
            <person name="Minamisawa K."/>
        </authorList>
    </citation>
    <scope>NUCLEOTIDE SEQUENCE [LARGE SCALE GENOMIC DNA]</scope>
    <source>
        <strain evidence="2 3">NK6</strain>
        <plasmid evidence="3">pNK6b DNA</plasmid>
    </source>
</reference>
<dbReference type="Pfam" id="PF09228">
    <property type="entry name" value="Prok-TraM"/>
    <property type="match status" value="1"/>
</dbReference>
<sequence>MALLVAGPIISAVWGVQYSIILLLPTLYALGIAASVLIWNERRRFGLSNAMAVKISAELMLCPVCLINVFKRIALAQGWQESDRTEQAQTALRTDRRTDGNLPKDILETIVVEAIYKHRFLRDIAELRHADSRRVAESDGSVGLARTAYIKAMIDVHARQTVLSTLLGVLGYVPTMPAD</sequence>
<organism evidence="2 3">
    <name type="scientific">Bradyrhizobium diazoefficiens</name>
    <dbReference type="NCBI Taxonomy" id="1355477"/>
    <lineage>
        <taxon>Bacteria</taxon>
        <taxon>Pseudomonadati</taxon>
        <taxon>Pseudomonadota</taxon>
        <taxon>Alphaproteobacteria</taxon>
        <taxon>Hyphomicrobiales</taxon>
        <taxon>Nitrobacteraceae</taxon>
        <taxon>Bradyrhizobium</taxon>
    </lineage>
</organism>
<accession>A0A0E4BXD3</accession>
<keyword evidence="2" id="KW-0614">Plasmid</keyword>
<dbReference type="Gene3D" id="1.10.287.160">
    <property type="entry name" value="HR1 repeat"/>
    <property type="match status" value="1"/>
</dbReference>
<keyword evidence="1" id="KW-0472">Membrane</keyword>
<feature type="transmembrane region" description="Helical" evidence="1">
    <location>
        <begin position="20"/>
        <end position="39"/>
    </location>
</feature>
<evidence type="ECO:0000256" key="1">
    <source>
        <dbReference type="SAM" id="Phobius"/>
    </source>
</evidence>
<proteinExistence type="predicted"/>
<dbReference type="EMBL" id="AP014686">
    <property type="protein sequence ID" value="BAR63396.1"/>
    <property type="molecule type" value="Genomic_DNA"/>
</dbReference>
<dbReference type="SUPFAM" id="SSF109631">
    <property type="entry name" value="Transcriptional repressor TraM"/>
    <property type="match status" value="1"/>
</dbReference>
<dbReference type="InterPro" id="IPR036336">
    <property type="entry name" value="Tscrpt_rep_TraM_sf"/>
</dbReference>
<dbReference type="AlphaFoldDB" id="A0A0E4BXD3"/>
<dbReference type="GO" id="GO:0045892">
    <property type="term" value="P:negative regulation of DNA-templated transcription"/>
    <property type="evidence" value="ECO:0007669"/>
    <property type="project" value="InterPro"/>
</dbReference>